<evidence type="ECO:0000256" key="1">
    <source>
        <dbReference type="SAM" id="SignalP"/>
    </source>
</evidence>
<protein>
    <submittedName>
        <fullName evidence="2">AgxD</fullName>
    </submittedName>
</protein>
<feature type="chain" id="PRO_5042823876" evidence="1">
    <location>
        <begin position="19"/>
        <end position="120"/>
    </location>
</feature>
<dbReference type="EMBL" id="OW970315">
    <property type="protein sequence ID" value="CAH6295741.1"/>
    <property type="molecule type" value="Genomic_DNA"/>
</dbReference>
<accession>A0AAN2K635</accession>
<dbReference type="AlphaFoldDB" id="A0AAN2K635"/>
<dbReference type="RefSeq" id="WP_031592974.1">
    <property type="nucleotide sequence ID" value="NZ_JAAVXI010000020.1"/>
</dbReference>
<name>A0AAN2K635_ENTAG</name>
<reference evidence="2" key="1">
    <citation type="submission" date="2022-05" db="EMBL/GenBank/DDBJ databases">
        <authorList>
            <person name="Pothier F. J."/>
        </authorList>
    </citation>
    <scope>NUCLEOTIDE SEQUENCE</scope>
    <source>
        <strain evidence="2">DAPP-PG734</strain>
    </source>
</reference>
<keyword evidence="1" id="KW-0732">Signal</keyword>
<organism evidence="2 3">
    <name type="scientific">Enterobacter agglomerans</name>
    <name type="common">Erwinia herbicola</name>
    <name type="synonym">Pantoea agglomerans</name>
    <dbReference type="NCBI Taxonomy" id="549"/>
    <lineage>
        <taxon>Bacteria</taxon>
        <taxon>Pseudomonadati</taxon>
        <taxon>Pseudomonadota</taxon>
        <taxon>Gammaproteobacteria</taxon>
        <taxon>Enterobacterales</taxon>
        <taxon>Erwiniaceae</taxon>
        <taxon>Pantoea</taxon>
        <taxon>Pantoea agglomerans group</taxon>
    </lineage>
</organism>
<feature type="signal peptide" evidence="1">
    <location>
        <begin position="1"/>
        <end position="18"/>
    </location>
</feature>
<gene>
    <name evidence="2" type="ORF">DAPPPG734_11630</name>
</gene>
<dbReference type="Proteomes" id="UP001158961">
    <property type="component" value="Chromosome"/>
</dbReference>
<evidence type="ECO:0000313" key="2">
    <source>
        <dbReference type="EMBL" id="CAH6295741.1"/>
    </source>
</evidence>
<evidence type="ECO:0000313" key="3">
    <source>
        <dbReference type="Proteomes" id="UP001158961"/>
    </source>
</evidence>
<sequence length="120" mass="13519">MIKILCILMFSYPLMTSANDFCQRMASNANAKGVRFDNTDNVYRVGGSGRLKFYSAPDGRCVEKDVFVVPGNELYAYVEYGKYYSVMYVANDGNQANGWVEKERLIESHTGIAPDYDANK</sequence>
<proteinExistence type="predicted"/>